<dbReference type="Pfam" id="PF04727">
    <property type="entry name" value="ELMO_CED12"/>
    <property type="match status" value="1"/>
</dbReference>
<feature type="transmembrane region" description="Helical" evidence="1">
    <location>
        <begin position="181"/>
        <end position="198"/>
    </location>
</feature>
<accession>A0A164XXB6</accession>
<keyword evidence="1" id="KW-0812">Transmembrane</keyword>
<evidence type="ECO:0000256" key="1">
    <source>
        <dbReference type="SAM" id="Phobius"/>
    </source>
</evidence>
<evidence type="ECO:0000313" key="3">
    <source>
        <dbReference type="EMBL" id="KZS14654.1"/>
    </source>
</evidence>
<dbReference type="Proteomes" id="UP000076858">
    <property type="component" value="Unassembled WGS sequence"/>
</dbReference>
<dbReference type="PANTHER" id="PTHR12771">
    <property type="entry name" value="ENGULFMENT AND CELL MOTILITY"/>
    <property type="match status" value="1"/>
</dbReference>
<dbReference type="InterPro" id="IPR050868">
    <property type="entry name" value="ELMO_domain-containing"/>
</dbReference>
<protein>
    <recommendedName>
        <fullName evidence="2">ELMO domain-containing protein</fullName>
    </recommendedName>
</protein>
<evidence type="ECO:0000313" key="4">
    <source>
        <dbReference type="Proteomes" id="UP000076858"/>
    </source>
</evidence>
<dbReference type="PANTHER" id="PTHR12771:SF2">
    <property type="entry name" value="ELMO DOMAIN-CONTAINING PROTEIN 3"/>
    <property type="match status" value="1"/>
</dbReference>
<sequence>MTHITNLDTVWNHLKSENVDHEVDIQPPKKYGWLSVFCNLLQPKSNLLPKELSDEKSVLIKLSKCPFNHEDPFHMQMISTLFNKLTGLNSPAALGSHWEIVGFQGVDPATDFRGVGILGLLQPLAVCLCVETLPFMSNVVSLSHSPSQGFPFMVLSLNVSNIVLKALKDGVLDRMIKEKETVLGVTTICYTAILFFIYDNWKKEKLTLSDCGSVFKRAETICKKELSRHISSFDNYIKDLTLNETPAVQLEQVQFDFIKDMSNSAAMTT</sequence>
<gene>
    <name evidence="3" type="ORF">APZ42_020023</name>
</gene>
<name>A0A164XXB6_9CRUS</name>
<dbReference type="PROSITE" id="PS51335">
    <property type="entry name" value="ELMO"/>
    <property type="match status" value="1"/>
</dbReference>
<dbReference type="AlphaFoldDB" id="A0A164XXB6"/>
<feature type="domain" description="ELMO" evidence="2">
    <location>
        <begin position="73"/>
        <end position="226"/>
    </location>
</feature>
<dbReference type="STRING" id="35525.A0A164XXB6"/>
<dbReference type="InterPro" id="IPR006816">
    <property type="entry name" value="ELMO_dom"/>
</dbReference>
<keyword evidence="1" id="KW-1133">Transmembrane helix</keyword>
<dbReference type="OrthoDB" id="67155at2759"/>
<proteinExistence type="predicted"/>
<evidence type="ECO:0000259" key="2">
    <source>
        <dbReference type="PROSITE" id="PS51335"/>
    </source>
</evidence>
<comment type="caution">
    <text evidence="3">The sequence shown here is derived from an EMBL/GenBank/DDBJ whole genome shotgun (WGS) entry which is preliminary data.</text>
</comment>
<dbReference type="EMBL" id="LRGB01000944">
    <property type="protein sequence ID" value="KZS14654.1"/>
    <property type="molecule type" value="Genomic_DNA"/>
</dbReference>
<keyword evidence="4" id="KW-1185">Reference proteome</keyword>
<keyword evidence="1" id="KW-0472">Membrane</keyword>
<organism evidence="3 4">
    <name type="scientific">Daphnia magna</name>
    <dbReference type="NCBI Taxonomy" id="35525"/>
    <lineage>
        <taxon>Eukaryota</taxon>
        <taxon>Metazoa</taxon>
        <taxon>Ecdysozoa</taxon>
        <taxon>Arthropoda</taxon>
        <taxon>Crustacea</taxon>
        <taxon>Branchiopoda</taxon>
        <taxon>Diplostraca</taxon>
        <taxon>Cladocera</taxon>
        <taxon>Anomopoda</taxon>
        <taxon>Daphniidae</taxon>
        <taxon>Daphnia</taxon>
    </lineage>
</organism>
<reference evidence="3 4" key="1">
    <citation type="submission" date="2016-03" db="EMBL/GenBank/DDBJ databases">
        <title>EvidentialGene: Evidence-directed Construction of Genes on Genomes.</title>
        <authorList>
            <person name="Gilbert D.G."/>
            <person name="Choi J.-H."/>
            <person name="Mockaitis K."/>
            <person name="Colbourne J."/>
            <person name="Pfrender M."/>
        </authorList>
    </citation>
    <scope>NUCLEOTIDE SEQUENCE [LARGE SCALE GENOMIC DNA]</scope>
    <source>
        <strain evidence="3 4">Xinb3</strain>
        <tissue evidence="3">Complete organism</tissue>
    </source>
</reference>